<sequence>MPNWCENQLTITGSAGMVKAFVDRVQGTPESWGADTPAAPQVLCFNQVMPVPADVVAQGYSPAGYHWCNAHWGTEWEPDVQHDVPEIHAQADGRASADYLFDTAWSPPLAWLNAAAEQWPGLTFHLIYGEPGNNDYGEVIWEHGACVSEETIDPDANLEWIEEHFAWVLMQED</sequence>
<dbReference type="EMBL" id="JABBVZ010000144">
    <property type="protein sequence ID" value="NMP24746.1"/>
    <property type="molecule type" value="Genomic_DNA"/>
</dbReference>
<dbReference type="RefSeq" id="WP_169102953.1">
    <property type="nucleotide sequence ID" value="NZ_JABBVZ010000144.1"/>
</dbReference>
<gene>
    <name evidence="2" type="ORF">HIJ39_20775</name>
</gene>
<name>A0A7Y0L8G8_9FIRM</name>
<evidence type="ECO:0000259" key="1">
    <source>
        <dbReference type="Pfam" id="PF18406"/>
    </source>
</evidence>
<evidence type="ECO:0000313" key="3">
    <source>
        <dbReference type="Proteomes" id="UP000533476"/>
    </source>
</evidence>
<organism evidence="2 3">
    <name type="scientific">Sulfobacillus harzensis</name>
    <dbReference type="NCBI Taxonomy" id="2729629"/>
    <lineage>
        <taxon>Bacteria</taxon>
        <taxon>Bacillati</taxon>
        <taxon>Bacillota</taxon>
        <taxon>Clostridia</taxon>
        <taxon>Eubacteriales</taxon>
        <taxon>Clostridiales Family XVII. Incertae Sedis</taxon>
        <taxon>Sulfobacillus</taxon>
    </lineage>
</organism>
<reference evidence="2 3" key="1">
    <citation type="submission" date="2020-04" db="EMBL/GenBank/DDBJ databases">
        <authorList>
            <person name="Zhang R."/>
            <person name="Schippers A."/>
        </authorList>
    </citation>
    <scope>NUCLEOTIDE SEQUENCE [LARGE SCALE GENOMIC DNA]</scope>
    <source>
        <strain evidence="2 3">DSM 109850</strain>
    </source>
</reference>
<feature type="domain" description="YubB ferredoxin-like" evidence="1">
    <location>
        <begin position="95"/>
        <end position="160"/>
    </location>
</feature>
<evidence type="ECO:0000313" key="2">
    <source>
        <dbReference type="EMBL" id="NMP24746.1"/>
    </source>
</evidence>
<keyword evidence="3" id="KW-1185">Reference proteome</keyword>
<dbReference type="InterPro" id="IPR041329">
    <property type="entry name" value="YubB_C"/>
</dbReference>
<dbReference type="AlphaFoldDB" id="A0A7Y0L8G8"/>
<proteinExistence type="predicted"/>
<comment type="caution">
    <text evidence="2">The sequence shown here is derived from an EMBL/GenBank/DDBJ whole genome shotgun (WGS) entry which is preliminary data.</text>
</comment>
<protein>
    <recommendedName>
        <fullName evidence="1">YubB ferredoxin-like domain-containing protein</fullName>
    </recommendedName>
</protein>
<dbReference type="Proteomes" id="UP000533476">
    <property type="component" value="Unassembled WGS sequence"/>
</dbReference>
<accession>A0A7Y0L8G8</accession>
<dbReference type="Pfam" id="PF18406">
    <property type="entry name" value="DUF1281_C"/>
    <property type="match status" value="1"/>
</dbReference>